<dbReference type="PANTHER" id="PTHR43792:SF1">
    <property type="entry name" value="N-ACETYLTRANSFERASE DOMAIN-CONTAINING PROTEIN"/>
    <property type="match status" value="1"/>
</dbReference>
<protein>
    <submittedName>
        <fullName evidence="2">GNAT family protein</fullName>
        <ecNumber evidence="2">2.-.-.-</ecNumber>
    </submittedName>
</protein>
<feature type="domain" description="N-acetyltransferase" evidence="1">
    <location>
        <begin position="25"/>
        <end position="196"/>
    </location>
</feature>
<dbReference type="InterPro" id="IPR016181">
    <property type="entry name" value="Acyl_CoA_acyltransferase"/>
</dbReference>
<dbReference type="PANTHER" id="PTHR43792">
    <property type="entry name" value="GNAT FAMILY, PUTATIVE (AFU_ORTHOLOGUE AFUA_3G00765)-RELATED-RELATED"/>
    <property type="match status" value="1"/>
</dbReference>
<proteinExistence type="predicted"/>
<organism evidence="2 3">
    <name type="scientific">Nocardioides kribbensis</name>
    <dbReference type="NCBI Taxonomy" id="305517"/>
    <lineage>
        <taxon>Bacteria</taxon>
        <taxon>Bacillati</taxon>
        <taxon>Actinomycetota</taxon>
        <taxon>Actinomycetes</taxon>
        <taxon>Propionibacteriales</taxon>
        <taxon>Nocardioidaceae</taxon>
        <taxon>Nocardioides</taxon>
    </lineage>
</organism>
<keyword evidence="2" id="KW-0808">Transferase</keyword>
<evidence type="ECO:0000259" key="1">
    <source>
        <dbReference type="PROSITE" id="PS51186"/>
    </source>
</evidence>
<dbReference type="Pfam" id="PF13302">
    <property type="entry name" value="Acetyltransf_3"/>
    <property type="match status" value="1"/>
</dbReference>
<comment type="caution">
    <text evidence="2">The sequence shown here is derived from an EMBL/GenBank/DDBJ whole genome shotgun (WGS) entry which is preliminary data.</text>
</comment>
<dbReference type="RefSeq" id="WP_349805187.1">
    <property type="nucleotide sequence ID" value="NZ_JBEGDP010000020.1"/>
</dbReference>
<gene>
    <name evidence="2" type="ORF">V6R90_15465</name>
</gene>
<dbReference type="Gene3D" id="3.40.630.30">
    <property type="match status" value="1"/>
</dbReference>
<dbReference type="EC" id="2.-.-.-" evidence="2"/>
<dbReference type="InterPro" id="IPR000182">
    <property type="entry name" value="GNAT_dom"/>
</dbReference>
<sequence length="202" mass="22417">MSEHAVADPSDPLTRVPWPVRTERLLLRRAERADVTATYAIRRRPEVHEWLSSAALGPGEYAAMFTRPQRLATSLVVERRERPGVVVGDLMLAVEDAWAQTEVADRAAGTQARLGWVLDPAYGGQGLATEAVGALLGVCFDALGLRRVVADCFADNTPSWRLMERVGMRREAHTVGDSLHRSRGWLDGLTYALLAEEWRDRS</sequence>
<evidence type="ECO:0000313" key="3">
    <source>
        <dbReference type="Proteomes" id="UP001482520"/>
    </source>
</evidence>
<dbReference type="InterPro" id="IPR051531">
    <property type="entry name" value="N-acetyltransferase"/>
</dbReference>
<dbReference type="Proteomes" id="UP001482520">
    <property type="component" value="Unassembled WGS sequence"/>
</dbReference>
<reference evidence="2 3" key="1">
    <citation type="submission" date="2024-02" db="EMBL/GenBank/DDBJ databases">
        <title>Full genome sequence of Nocardioides kribbensis.</title>
        <authorList>
            <person name="Poletto B.L."/>
            <person name="Silva G."/>
            <person name="Galante D."/>
            <person name="Campos K.R."/>
            <person name="Santos M.B.N."/>
            <person name="Sacchi C.T."/>
        </authorList>
    </citation>
    <scope>NUCLEOTIDE SEQUENCE [LARGE SCALE GENOMIC DNA]</scope>
    <source>
        <strain evidence="2 3">O4R</strain>
    </source>
</reference>
<name>A0ABV1P1N8_9ACTN</name>
<evidence type="ECO:0000313" key="2">
    <source>
        <dbReference type="EMBL" id="MEQ7848680.1"/>
    </source>
</evidence>
<accession>A0ABV1P1N8</accession>
<keyword evidence="3" id="KW-1185">Reference proteome</keyword>
<dbReference type="EMBL" id="JBEGDP010000020">
    <property type="protein sequence ID" value="MEQ7848680.1"/>
    <property type="molecule type" value="Genomic_DNA"/>
</dbReference>
<dbReference type="PROSITE" id="PS51186">
    <property type="entry name" value="GNAT"/>
    <property type="match status" value="1"/>
</dbReference>
<dbReference type="GO" id="GO:0016740">
    <property type="term" value="F:transferase activity"/>
    <property type="evidence" value="ECO:0007669"/>
    <property type="project" value="UniProtKB-KW"/>
</dbReference>
<dbReference type="SUPFAM" id="SSF55729">
    <property type="entry name" value="Acyl-CoA N-acyltransferases (Nat)"/>
    <property type="match status" value="1"/>
</dbReference>